<keyword evidence="2" id="KW-0472">Membrane</keyword>
<organism evidence="3 4">
    <name type="scientific">Coemansia pectinata</name>
    <dbReference type="NCBI Taxonomy" id="1052879"/>
    <lineage>
        <taxon>Eukaryota</taxon>
        <taxon>Fungi</taxon>
        <taxon>Fungi incertae sedis</taxon>
        <taxon>Zoopagomycota</taxon>
        <taxon>Kickxellomycotina</taxon>
        <taxon>Kickxellomycetes</taxon>
        <taxon>Kickxellales</taxon>
        <taxon>Kickxellaceae</taxon>
        <taxon>Coemansia</taxon>
    </lineage>
</organism>
<keyword evidence="4" id="KW-1185">Reference proteome</keyword>
<accession>A0A9W8H132</accession>
<feature type="transmembrane region" description="Helical" evidence="2">
    <location>
        <begin position="172"/>
        <end position="192"/>
    </location>
</feature>
<protein>
    <recommendedName>
        <fullName evidence="5">Transmembrane protein</fullName>
    </recommendedName>
</protein>
<evidence type="ECO:0000256" key="1">
    <source>
        <dbReference type="SAM" id="MobiDB-lite"/>
    </source>
</evidence>
<sequence length="258" mass="27747">MLHSANPTPQTVIRKDPSGPVFKVDLRAVVTGFGAWARKIPNADVLHGLAVWEIFRARAELSLDGKSPRSTVTGTHSHHYHDSTTPNTTPGATIRGARDHGLVDMEIGKPTPLMTAIATHDQAPRQGPITHYNMFDPNIVCVVPRHPSDHAMLLDKQHPPIQHEKLPLPLPMPFQFLIGVAIFLLGLLLANIRQNDTADDEHLATVGNDDGDDTVTAIDDEQPAPVVQVVAADEVAAADEQLAPSETVEAGDVAATTT</sequence>
<proteinExistence type="predicted"/>
<keyword evidence="2" id="KW-1133">Transmembrane helix</keyword>
<dbReference type="AlphaFoldDB" id="A0A9W8H132"/>
<comment type="caution">
    <text evidence="3">The sequence shown here is derived from an EMBL/GenBank/DDBJ whole genome shotgun (WGS) entry which is preliminary data.</text>
</comment>
<dbReference type="Proteomes" id="UP001140011">
    <property type="component" value="Unassembled WGS sequence"/>
</dbReference>
<name>A0A9W8H132_9FUNG</name>
<dbReference type="OrthoDB" id="5522521at2759"/>
<keyword evidence="2" id="KW-0812">Transmembrane</keyword>
<evidence type="ECO:0000313" key="3">
    <source>
        <dbReference type="EMBL" id="KAJ2753520.1"/>
    </source>
</evidence>
<reference evidence="3" key="1">
    <citation type="submission" date="2022-07" db="EMBL/GenBank/DDBJ databases">
        <title>Phylogenomic reconstructions and comparative analyses of Kickxellomycotina fungi.</title>
        <authorList>
            <person name="Reynolds N.K."/>
            <person name="Stajich J.E."/>
            <person name="Barry K."/>
            <person name="Grigoriev I.V."/>
            <person name="Crous P."/>
            <person name="Smith M.E."/>
        </authorList>
    </citation>
    <scope>NUCLEOTIDE SEQUENCE</scope>
    <source>
        <strain evidence="3">BCRC 34297</strain>
    </source>
</reference>
<evidence type="ECO:0000256" key="2">
    <source>
        <dbReference type="SAM" id="Phobius"/>
    </source>
</evidence>
<feature type="region of interest" description="Disordered" evidence="1">
    <location>
        <begin position="65"/>
        <end position="92"/>
    </location>
</feature>
<gene>
    <name evidence="3" type="ORF">GGI19_003070</name>
</gene>
<evidence type="ECO:0008006" key="5">
    <source>
        <dbReference type="Google" id="ProtNLM"/>
    </source>
</evidence>
<dbReference type="EMBL" id="JANBUH010000183">
    <property type="protein sequence ID" value="KAJ2753520.1"/>
    <property type="molecule type" value="Genomic_DNA"/>
</dbReference>
<evidence type="ECO:0000313" key="4">
    <source>
        <dbReference type="Proteomes" id="UP001140011"/>
    </source>
</evidence>